<organism evidence="3 4">
    <name type="scientific">Arcicella rosea</name>
    <dbReference type="NCBI Taxonomy" id="502909"/>
    <lineage>
        <taxon>Bacteria</taxon>
        <taxon>Pseudomonadati</taxon>
        <taxon>Bacteroidota</taxon>
        <taxon>Cytophagia</taxon>
        <taxon>Cytophagales</taxon>
        <taxon>Flectobacillaceae</taxon>
        <taxon>Arcicella</taxon>
    </lineage>
</organism>
<keyword evidence="1" id="KW-0732">Signal</keyword>
<dbReference type="RefSeq" id="WP_184132716.1">
    <property type="nucleotide sequence ID" value="NZ_JACHKT010000008.1"/>
</dbReference>
<feature type="domain" description="Fibronectin type-III" evidence="2">
    <location>
        <begin position="335"/>
        <end position="418"/>
    </location>
</feature>
<gene>
    <name evidence="3" type="ORF">HNP25_001517</name>
</gene>
<feature type="chain" id="PRO_5033022150" evidence="1">
    <location>
        <begin position="20"/>
        <end position="722"/>
    </location>
</feature>
<evidence type="ECO:0000259" key="2">
    <source>
        <dbReference type="SMART" id="SM00060"/>
    </source>
</evidence>
<evidence type="ECO:0000313" key="3">
    <source>
        <dbReference type="EMBL" id="MBB6002865.1"/>
    </source>
</evidence>
<evidence type="ECO:0000256" key="1">
    <source>
        <dbReference type="SAM" id="SignalP"/>
    </source>
</evidence>
<dbReference type="SUPFAM" id="SSF49265">
    <property type="entry name" value="Fibronectin type III"/>
    <property type="match status" value="2"/>
</dbReference>
<dbReference type="InterPro" id="IPR013783">
    <property type="entry name" value="Ig-like_fold"/>
</dbReference>
<comment type="caution">
    <text evidence="3">The sequence shown here is derived from an EMBL/GenBank/DDBJ whole genome shotgun (WGS) entry which is preliminary data.</text>
</comment>
<dbReference type="InterPro" id="IPR003961">
    <property type="entry name" value="FN3_dom"/>
</dbReference>
<reference evidence="3 4" key="1">
    <citation type="submission" date="2020-08" db="EMBL/GenBank/DDBJ databases">
        <title>Functional genomics of gut bacteria from endangered species of beetles.</title>
        <authorList>
            <person name="Carlos-Shanley C."/>
        </authorList>
    </citation>
    <scope>NUCLEOTIDE SEQUENCE [LARGE SCALE GENOMIC DNA]</scope>
    <source>
        <strain evidence="3 4">S00070</strain>
    </source>
</reference>
<dbReference type="Gene3D" id="2.60.40.10">
    <property type="entry name" value="Immunoglobulins"/>
    <property type="match status" value="5"/>
</dbReference>
<feature type="signal peptide" evidence="1">
    <location>
        <begin position="1"/>
        <end position="19"/>
    </location>
</feature>
<dbReference type="EMBL" id="JACHKT010000008">
    <property type="protein sequence ID" value="MBB6002865.1"/>
    <property type="molecule type" value="Genomic_DNA"/>
</dbReference>
<evidence type="ECO:0000313" key="4">
    <source>
        <dbReference type="Proteomes" id="UP000524404"/>
    </source>
</evidence>
<proteinExistence type="predicted"/>
<protein>
    <submittedName>
        <fullName evidence="3">Fibronectin type 3 domain-containing protein</fullName>
    </submittedName>
</protein>
<keyword evidence="4" id="KW-1185">Reference proteome</keyword>
<feature type="domain" description="Fibronectin type-III" evidence="2">
    <location>
        <begin position="434"/>
        <end position="616"/>
    </location>
</feature>
<accession>A0A841EI66</accession>
<dbReference type="AlphaFoldDB" id="A0A841EI66"/>
<name>A0A841EI66_9BACT</name>
<dbReference type="InterPro" id="IPR036116">
    <property type="entry name" value="FN3_sf"/>
</dbReference>
<dbReference type="SMART" id="SM00060">
    <property type="entry name" value="FN3"/>
    <property type="match status" value="3"/>
</dbReference>
<sequence length="722" mass="81241">MKKISLFLLFFSFISVENAFSQKANATQKDTLSKIKKPKIMLLARNYRDSVVLRWSPNMPAYWLAGTVRGYIIERTEYSKENQQGTRQILTPKPLKPWTLEQMKSRLAEDEKGISVVGEMLYGYPNDKNFKTDFFNIKKISQEQNVRFATTLTAAEFSKKAAEAAGLRFVDKNIKKKDALYTYKIYLAGSEIPTKTKIVLDTAQVVVEAGQSFLTFAPFVDKPENGDRKTTLIWDRLGPEGDFSAFYIEKSEDGKNFKRVNQTPFVMGKPDPQELAKDTLLKAQFAKWENKAFYIDSLAKNYHKYYYRIRGIDSFGEESKPSETIVAMGKDLTPPKSPDDFRAKNVNNTAIMLTWKKTVKEADFKGYVIGRGPTVNGPFQPITQNIIPPNTLSFTDTEPQAYIGDYYIIASVDTAGNLAYTLPIAGGIEDRLPPSFPTDLVGKADSLGRVKLSWKSPKNPDVALFKVYRSYTAENKYYTQITPVGISSNTFSDTLANKMLNENVYYKVVAIDLSNNHSAFSEYLNVKLPDKNPPTTPVIKDVLVTEKGVRLSIVGSESEDVVAHIIYRKEGNADWQTIKEIAKNQLSSALLYEDESVVSNKSYQYAVVAKDDDGLLSPKSFPIPVKYFRKTEYATVSKINAQIDAQKKQVNLSWSPVLSQTVSHYLIYRAVDGGGLEMIASSKESNYTDKDFKANTSYQYAIKVAYLDGKFSGIGEINPTTK</sequence>
<feature type="domain" description="Fibronectin type-III" evidence="2">
    <location>
        <begin position="635"/>
        <end position="711"/>
    </location>
</feature>
<dbReference type="Proteomes" id="UP000524404">
    <property type="component" value="Unassembled WGS sequence"/>
</dbReference>